<evidence type="ECO:0000256" key="3">
    <source>
        <dbReference type="ARBA" id="ARBA00022806"/>
    </source>
</evidence>
<dbReference type="CDD" id="cd18787">
    <property type="entry name" value="SF2_C_DEAD"/>
    <property type="match status" value="1"/>
</dbReference>
<evidence type="ECO:0000256" key="6">
    <source>
        <dbReference type="PROSITE-ProRule" id="PRU00552"/>
    </source>
</evidence>
<proteinExistence type="inferred from homology"/>
<gene>
    <name evidence="12" type="ORF">FH603_3415</name>
</gene>
<evidence type="ECO:0000256" key="7">
    <source>
        <dbReference type="RuleBase" id="RU000492"/>
    </source>
</evidence>
<dbReference type="GO" id="GO:0004386">
    <property type="term" value="F:helicase activity"/>
    <property type="evidence" value="ECO:0007669"/>
    <property type="project" value="UniProtKB-KW"/>
</dbReference>
<feature type="domain" description="DEAD-box RNA helicase Q" evidence="11">
    <location>
        <begin position="1"/>
        <end position="29"/>
    </location>
</feature>
<evidence type="ECO:0000313" key="12">
    <source>
        <dbReference type="EMBL" id="MBC3792900.1"/>
    </source>
</evidence>
<keyword evidence="2 7" id="KW-0378">Hydrolase</keyword>
<dbReference type="InterPro" id="IPR001650">
    <property type="entry name" value="Helicase_C-like"/>
</dbReference>
<name>A0ABR6W8K4_9BACT</name>
<feature type="region of interest" description="Disordered" evidence="8">
    <location>
        <begin position="388"/>
        <end position="478"/>
    </location>
</feature>
<evidence type="ECO:0000256" key="4">
    <source>
        <dbReference type="ARBA" id="ARBA00022840"/>
    </source>
</evidence>
<dbReference type="Pfam" id="PF00271">
    <property type="entry name" value="Helicase_C"/>
    <property type="match status" value="1"/>
</dbReference>
<accession>A0ABR6W8K4</accession>
<dbReference type="InterPro" id="IPR000629">
    <property type="entry name" value="RNA-helicase_DEAD-box_CS"/>
</dbReference>
<dbReference type="PANTHER" id="PTHR47959:SF13">
    <property type="entry name" value="ATP-DEPENDENT RNA HELICASE RHLE"/>
    <property type="match status" value="1"/>
</dbReference>
<evidence type="ECO:0000259" key="11">
    <source>
        <dbReference type="PROSITE" id="PS51195"/>
    </source>
</evidence>
<feature type="domain" description="Helicase ATP-binding" evidence="9">
    <location>
        <begin position="32"/>
        <end position="209"/>
    </location>
</feature>
<organism evidence="12 13">
    <name type="scientific">Spirosoma utsteinense</name>
    <dbReference type="NCBI Taxonomy" id="2585773"/>
    <lineage>
        <taxon>Bacteria</taxon>
        <taxon>Pseudomonadati</taxon>
        <taxon>Bacteroidota</taxon>
        <taxon>Cytophagia</taxon>
        <taxon>Cytophagales</taxon>
        <taxon>Cytophagaceae</taxon>
        <taxon>Spirosoma</taxon>
    </lineage>
</organism>
<protein>
    <submittedName>
        <fullName evidence="12">ATP-dependent RNA helicase RhlE</fullName>
    </submittedName>
</protein>
<dbReference type="InterPro" id="IPR027417">
    <property type="entry name" value="P-loop_NTPase"/>
</dbReference>
<evidence type="ECO:0000256" key="1">
    <source>
        <dbReference type="ARBA" id="ARBA00022741"/>
    </source>
</evidence>
<feature type="short sequence motif" description="Q motif" evidence="6">
    <location>
        <begin position="1"/>
        <end position="29"/>
    </location>
</feature>
<evidence type="ECO:0000256" key="2">
    <source>
        <dbReference type="ARBA" id="ARBA00022801"/>
    </source>
</evidence>
<keyword evidence="4 7" id="KW-0067">ATP-binding</keyword>
<evidence type="ECO:0000313" key="13">
    <source>
        <dbReference type="Proteomes" id="UP000700732"/>
    </source>
</evidence>
<dbReference type="PROSITE" id="PS00039">
    <property type="entry name" value="DEAD_ATP_HELICASE"/>
    <property type="match status" value="1"/>
</dbReference>
<evidence type="ECO:0000256" key="8">
    <source>
        <dbReference type="SAM" id="MobiDB-lite"/>
    </source>
</evidence>
<keyword evidence="1 7" id="KW-0547">Nucleotide-binding</keyword>
<dbReference type="InterPro" id="IPR014001">
    <property type="entry name" value="Helicase_ATP-bd"/>
</dbReference>
<dbReference type="CDD" id="cd00268">
    <property type="entry name" value="DEADc"/>
    <property type="match status" value="1"/>
</dbReference>
<evidence type="ECO:0000259" key="9">
    <source>
        <dbReference type="PROSITE" id="PS51192"/>
    </source>
</evidence>
<dbReference type="SUPFAM" id="SSF52540">
    <property type="entry name" value="P-loop containing nucleoside triphosphate hydrolases"/>
    <property type="match status" value="1"/>
</dbReference>
<reference evidence="12 13" key="1">
    <citation type="submission" date="2019-06" db="EMBL/GenBank/DDBJ databases">
        <title>Spirosoma utsteinense sp. nov. isolated from Antarctic ice-free soils.</title>
        <authorList>
            <person name="Tahon G."/>
        </authorList>
    </citation>
    <scope>NUCLEOTIDE SEQUENCE [LARGE SCALE GENOMIC DNA]</scope>
    <source>
        <strain evidence="12 13">LMG 31447</strain>
    </source>
</reference>
<dbReference type="PROSITE" id="PS51194">
    <property type="entry name" value="HELICASE_CTER"/>
    <property type="match status" value="1"/>
</dbReference>
<feature type="compositionally biased region" description="Low complexity" evidence="8">
    <location>
        <begin position="394"/>
        <end position="449"/>
    </location>
</feature>
<dbReference type="EMBL" id="VFIA01000020">
    <property type="protein sequence ID" value="MBC3792900.1"/>
    <property type="molecule type" value="Genomic_DNA"/>
</dbReference>
<dbReference type="Gene3D" id="3.40.50.300">
    <property type="entry name" value="P-loop containing nucleotide triphosphate hydrolases"/>
    <property type="match status" value="2"/>
</dbReference>
<dbReference type="Proteomes" id="UP000700732">
    <property type="component" value="Unassembled WGS sequence"/>
</dbReference>
<dbReference type="Pfam" id="PF00270">
    <property type="entry name" value="DEAD"/>
    <property type="match status" value="1"/>
</dbReference>
<feature type="domain" description="Helicase C-terminal" evidence="10">
    <location>
        <begin position="220"/>
        <end position="385"/>
    </location>
</feature>
<dbReference type="SMART" id="SM00490">
    <property type="entry name" value="HELICc"/>
    <property type="match status" value="1"/>
</dbReference>
<dbReference type="InterPro" id="IPR014014">
    <property type="entry name" value="RNA_helicase_DEAD_Q_motif"/>
</dbReference>
<evidence type="ECO:0000259" key="10">
    <source>
        <dbReference type="PROSITE" id="PS51194"/>
    </source>
</evidence>
<comment type="caution">
    <text evidence="12">The sequence shown here is derived from an EMBL/GenBank/DDBJ whole genome shotgun (WGS) entry which is preliminary data.</text>
</comment>
<sequence length="478" mass="51932">MQFSDLSLIDPILKALAEEGYTTPTPIQEQAIPILLSRQDLLGCAQTGTGKTAAFAIPILQLLSEERSKSAGGPRRIKTLILTPTRELAIQIDESFKAYGRHLNLRSTVIFGGVSQHAQVNTLKAGVDVLIATPGRLLDLMNQGFIALRDVQFFVLDEADRMLDMGFIHDVKKVIAKLPTRRQTLFFSATMPPDVAKLADTILSNPAKVEVTPVSSTADTIEQALYFVGKDDKRKLLAHILDDKSVKSALVFARTKHGADKVVKDLLRTGFKAEAIHGNKSQNARQRALSNFKSGETRILVATDIAARGIDVDELSHVINYELPNIPETYVHRIGRTGRAGHDGIALSFCDEEETEYLRDIHKLIGKRVPVITDHPFVLNISASTISKSTPTARQGRSNGNRNSSGRQISGSSGNGGQQRSDSRPSGQSSVRRESSSASSRPAGNGSARPDNRSNGARPSRGTGNSRFTNTGSDNNNY</sequence>
<keyword evidence="13" id="KW-1185">Reference proteome</keyword>
<comment type="similarity">
    <text evidence="5 7">Belongs to the DEAD box helicase family.</text>
</comment>
<feature type="compositionally biased region" description="Polar residues" evidence="8">
    <location>
        <begin position="453"/>
        <end position="478"/>
    </location>
</feature>
<dbReference type="SMART" id="SM00487">
    <property type="entry name" value="DEXDc"/>
    <property type="match status" value="1"/>
</dbReference>
<dbReference type="PROSITE" id="PS51195">
    <property type="entry name" value="Q_MOTIF"/>
    <property type="match status" value="1"/>
</dbReference>
<keyword evidence="3 7" id="KW-0347">Helicase</keyword>
<dbReference type="InterPro" id="IPR011545">
    <property type="entry name" value="DEAD/DEAH_box_helicase_dom"/>
</dbReference>
<dbReference type="InterPro" id="IPR044742">
    <property type="entry name" value="DEAD/DEAH_RhlB"/>
</dbReference>
<evidence type="ECO:0000256" key="5">
    <source>
        <dbReference type="ARBA" id="ARBA00038437"/>
    </source>
</evidence>
<dbReference type="PANTHER" id="PTHR47959">
    <property type="entry name" value="ATP-DEPENDENT RNA HELICASE RHLE-RELATED"/>
    <property type="match status" value="1"/>
</dbReference>
<dbReference type="PROSITE" id="PS51192">
    <property type="entry name" value="HELICASE_ATP_BIND_1"/>
    <property type="match status" value="1"/>
</dbReference>
<dbReference type="RefSeq" id="WP_186738653.1">
    <property type="nucleotide sequence ID" value="NZ_VFIA01000020.1"/>
</dbReference>
<dbReference type="InterPro" id="IPR050079">
    <property type="entry name" value="DEAD_box_RNA_helicase"/>
</dbReference>